<feature type="compositionally biased region" description="Basic and acidic residues" evidence="1">
    <location>
        <begin position="357"/>
        <end position="374"/>
    </location>
</feature>
<protein>
    <submittedName>
        <fullName evidence="2">Uncharacterized protein</fullName>
    </submittedName>
</protein>
<feature type="compositionally biased region" description="Basic and acidic residues" evidence="1">
    <location>
        <begin position="69"/>
        <end position="108"/>
    </location>
</feature>
<dbReference type="EMBL" id="JAKJXO020000014">
    <property type="protein sequence ID" value="KAL1596652.1"/>
    <property type="molecule type" value="Genomic_DNA"/>
</dbReference>
<feature type="compositionally biased region" description="Basic and acidic residues" evidence="1">
    <location>
        <begin position="206"/>
        <end position="235"/>
    </location>
</feature>
<sequence length="384" mass="42393">MPVIATQISNEVLGYAQDASQTTLSQHNTYDPLATQKRRGVVSGTGVLPSNADGGQHSQSIITTTVPTKEGKEKKKRTPEEKAERQAKKEAKAAKKEAKVKRQAEKAKPFQNLQERSFDNAATLATSFDNQDHSKSQGAPHTANSAFPPSCQSVVPSNQHMAPIALTDSVRTSPSPLPLEVKCSSAAQTSASQDASKRKMRRRDHRTSVEPFDRAQEQKTQEHTSKASIEGSERYQERKIKEYKWKPSRLPVPTTINVNAPTHTTRPDPGPKHQSGDPEFTSNTLVKPILTQGSYTYLPLAQNDVVATAYSHDYGQQVTSASHPAMMIGDEAQDDRDDSYGCCPWLYGGRESEYQLEEVKGKQANRPEKQKSKDEDDDDVCVVM</sequence>
<dbReference type="Proteomes" id="UP001521785">
    <property type="component" value="Unassembled WGS sequence"/>
</dbReference>
<evidence type="ECO:0000313" key="2">
    <source>
        <dbReference type="EMBL" id="KAL1596652.1"/>
    </source>
</evidence>
<feature type="compositionally biased region" description="Acidic residues" evidence="1">
    <location>
        <begin position="375"/>
        <end position="384"/>
    </location>
</feature>
<feature type="compositionally biased region" description="Polar residues" evidence="1">
    <location>
        <begin position="56"/>
        <end position="67"/>
    </location>
</feature>
<comment type="caution">
    <text evidence="2">The sequence shown here is derived from an EMBL/GenBank/DDBJ whole genome shotgun (WGS) entry which is preliminary data.</text>
</comment>
<feature type="compositionally biased region" description="Polar residues" evidence="1">
    <location>
        <begin position="136"/>
        <end position="160"/>
    </location>
</feature>
<reference evidence="2 3" key="1">
    <citation type="submission" date="2024-02" db="EMBL/GenBank/DDBJ databases">
        <title>De novo assembly and annotation of 12 fungi associated with fruit tree decline syndrome in Ontario, Canada.</title>
        <authorList>
            <person name="Sulman M."/>
            <person name="Ellouze W."/>
            <person name="Ilyukhin E."/>
        </authorList>
    </citation>
    <scope>NUCLEOTIDE SEQUENCE [LARGE SCALE GENOMIC DNA]</scope>
    <source>
        <strain evidence="2 3">M42-189</strain>
    </source>
</reference>
<evidence type="ECO:0000313" key="3">
    <source>
        <dbReference type="Proteomes" id="UP001521785"/>
    </source>
</evidence>
<name>A0ABR3QY16_9PLEO</name>
<keyword evidence="3" id="KW-1185">Reference proteome</keyword>
<accession>A0ABR3QY16</accession>
<feature type="region of interest" description="Disordered" evidence="1">
    <location>
        <begin position="24"/>
        <end position="235"/>
    </location>
</feature>
<proteinExistence type="predicted"/>
<gene>
    <name evidence="2" type="ORF">SLS60_009300</name>
</gene>
<organism evidence="2 3">
    <name type="scientific">Paraconiothyrium brasiliense</name>
    <dbReference type="NCBI Taxonomy" id="300254"/>
    <lineage>
        <taxon>Eukaryota</taxon>
        <taxon>Fungi</taxon>
        <taxon>Dikarya</taxon>
        <taxon>Ascomycota</taxon>
        <taxon>Pezizomycotina</taxon>
        <taxon>Dothideomycetes</taxon>
        <taxon>Pleosporomycetidae</taxon>
        <taxon>Pleosporales</taxon>
        <taxon>Massarineae</taxon>
        <taxon>Didymosphaeriaceae</taxon>
        <taxon>Paraconiothyrium</taxon>
    </lineage>
</organism>
<feature type="compositionally biased region" description="Polar residues" evidence="1">
    <location>
        <begin position="254"/>
        <end position="264"/>
    </location>
</feature>
<feature type="region of interest" description="Disordered" evidence="1">
    <location>
        <begin position="252"/>
        <end position="283"/>
    </location>
</feature>
<feature type="compositionally biased region" description="Low complexity" evidence="1">
    <location>
        <begin position="184"/>
        <end position="194"/>
    </location>
</feature>
<evidence type="ECO:0000256" key="1">
    <source>
        <dbReference type="SAM" id="MobiDB-lite"/>
    </source>
</evidence>
<feature type="compositionally biased region" description="Basic and acidic residues" evidence="1">
    <location>
        <begin position="265"/>
        <end position="276"/>
    </location>
</feature>
<feature type="region of interest" description="Disordered" evidence="1">
    <location>
        <begin position="357"/>
        <end position="384"/>
    </location>
</feature>